<reference evidence="1 2" key="1">
    <citation type="submission" date="2018-11" db="EMBL/GenBank/DDBJ databases">
        <authorList>
            <consortium name="Pathogen Informatics"/>
        </authorList>
    </citation>
    <scope>NUCLEOTIDE SEQUENCE [LARGE SCALE GENOMIC DNA]</scope>
</reference>
<evidence type="ECO:0000313" key="2">
    <source>
        <dbReference type="Proteomes" id="UP000267096"/>
    </source>
</evidence>
<dbReference type="InterPro" id="IPR004988">
    <property type="entry name" value="DUF273"/>
</dbReference>
<name>A0A3P6RCC6_ANISI</name>
<dbReference type="InterPro" id="IPR029044">
    <property type="entry name" value="Nucleotide-diphossugar_trans"/>
</dbReference>
<dbReference type="Pfam" id="PF03314">
    <property type="entry name" value="DUF273"/>
    <property type="match status" value="1"/>
</dbReference>
<keyword evidence="2" id="KW-1185">Reference proteome</keyword>
<dbReference type="PANTHER" id="PTHR31562">
    <property type="entry name" value="PROTEIN CBG18972"/>
    <property type="match status" value="1"/>
</dbReference>
<dbReference type="OrthoDB" id="407658at2759"/>
<dbReference type="AlphaFoldDB" id="A0A3P6RCC6"/>
<evidence type="ECO:0000313" key="1">
    <source>
        <dbReference type="EMBL" id="VDK53443.1"/>
    </source>
</evidence>
<accession>A0A3P6RCC6</accession>
<dbReference type="EMBL" id="UYRR01031947">
    <property type="protein sequence ID" value="VDK53443.1"/>
    <property type="molecule type" value="Genomic_DNA"/>
</dbReference>
<dbReference type="Gene3D" id="3.90.550.10">
    <property type="entry name" value="Spore Coat Polysaccharide Biosynthesis Protein SpsA, Chain A"/>
    <property type="match status" value="1"/>
</dbReference>
<sequence length="310" mass="36061">MILIVVKDVSNVIEYDAAQQTMRCYSTYHKYRLEVLNLSANRTLKGICPHRDFMFARHCVVAQRLLEGAAEWILFIDADMAVINPNRLIEEWIDDDVNIILYDRIFNHEIAAGSYLVKNTNYSIDFLHSWAAYDSNLHIPLYGSDNAALQIVLMENLTPNENRERQKCFRIWEESKDDHDLYVFEACIRSKIGDQHKWMNRVSILRKGTSWAVAHDPTLLGVDIKLAQTERATSCHFSKLDRVAFGSWPSPLTSHQFNLSICSTENAGLNWQYKDTFVRTNNFINSLFRRIIHDAHLRYLRNLAEVDAYL</sequence>
<proteinExistence type="predicted"/>
<organism evidence="1 2">
    <name type="scientific">Anisakis simplex</name>
    <name type="common">Herring worm</name>
    <dbReference type="NCBI Taxonomy" id="6269"/>
    <lineage>
        <taxon>Eukaryota</taxon>
        <taxon>Metazoa</taxon>
        <taxon>Ecdysozoa</taxon>
        <taxon>Nematoda</taxon>
        <taxon>Chromadorea</taxon>
        <taxon>Rhabditida</taxon>
        <taxon>Spirurina</taxon>
        <taxon>Ascaridomorpha</taxon>
        <taxon>Ascaridoidea</taxon>
        <taxon>Anisakidae</taxon>
        <taxon>Anisakis</taxon>
        <taxon>Anisakis simplex complex</taxon>
    </lineage>
</organism>
<evidence type="ECO:0008006" key="3">
    <source>
        <dbReference type="Google" id="ProtNLM"/>
    </source>
</evidence>
<gene>
    <name evidence="1" type="ORF">ASIM_LOCUS14821</name>
</gene>
<protein>
    <recommendedName>
        <fullName evidence="3">Nucleotide-diphospho-sugar transferase domain-containing protein</fullName>
    </recommendedName>
</protein>
<dbReference type="Proteomes" id="UP000267096">
    <property type="component" value="Unassembled WGS sequence"/>
</dbReference>
<dbReference type="PANTHER" id="PTHR31562:SF4">
    <property type="entry name" value="DUF268 DOMAIN-CONTAINING PROTEIN-RELATED"/>
    <property type="match status" value="1"/>
</dbReference>